<dbReference type="PRINTS" id="PR00111">
    <property type="entry name" value="ABHYDROLASE"/>
</dbReference>
<keyword evidence="1" id="KW-0378">Hydrolase</keyword>
<comment type="caution">
    <text evidence="4">The sequence shown here is derived from an EMBL/GenBank/DDBJ whole genome shotgun (WGS) entry which is preliminary data.</text>
</comment>
<keyword evidence="5" id="KW-1185">Reference proteome</keyword>
<feature type="domain" description="AB hydrolase-1" evidence="3">
    <location>
        <begin position="36"/>
        <end position="130"/>
    </location>
</feature>
<dbReference type="InterPro" id="IPR000073">
    <property type="entry name" value="AB_hydrolase_1"/>
</dbReference>
<gene>
    <name evidence="4" type="ORF">RRF57_008083</name>
</gene>
<sequence length="146" mass="16141">MSGPICLHRVVEVQSGLHIAYIESTPNCKPEPSKGVILVIHGFPQTSYQFRHVINPRAAHGYRVLEPDYRGAGKSSKPETGFTKSTIAHDRVLLLDELDIKEKVHVIGYDIGGMIAFTLAAKFPARVASLNWGECPLPRTSAYQEE</sequence>
<dbReference type="EMBL" id="JAWHQM010000024">
    <property type="protein sequence ID" value="KAK5632369.1"/>
    <property type="molecule type" value="Genomic_DNA"/>
</dbReference>
<comment type="similarity">
    <text evidence="2">Belongs to the AB hydrolase superfamily. Epoxide hydrolase family.</text>
</comment>
<reference evidence="4 5" key="1">
    <citation type="submission" date="2023-10" db="EMBL/GenBank/DDBJ databases">
        <title>Draft genome sequence of Xylaria bambusicola isolate GMP-LS, the root and basal stem rot pathogen of sugarcane in Indonesia.</title>
        <authorList>
            <person name="Selvaraj P."/>
            <person name="Muralishankar V."/>
            <person name="Muruganantham S."/>
            <person name="Sp S."/>
            <person name="Haryani S."/>
            <person name="Lau K.J.X."/>
            <person name="Naqvi N.I."/>
        </authorList>
    </citation>
    <scope>NUCLEOTIDE SEQUENCE [LARGE SCALE GENOMIC DNA]</scope>
    <source>
        <strain evidence="4">GMP-LS</strain>
    </source>
</reference>
<dbReference type="Pfam" id="PF00561">
    <property type="entry name" value="Abhydrolase_1"/>
    <property type="match status" value="1"/>
</dbReference>
<dbReference type="GO" id="GO:0016787">
    <property type="term" value="F:hydrolase activity"/>
    <property type="evidence" value="ECO:0007669"/>
    <property type="project" value="UniProtKB-KW"/>
</dbReference>
<evidence type="ECO:0000256" key="1">
    <source>
        <dbReference type="ARBA" id="ARBA00022801"/>
    </source>
</evidence>
<dbReference type="Proteomes" id="UP001305414">
    <property type="component" value="Unassembled WGS sequence"/>
</dbReference>
<evidence type="ECO:0000313" key="4">
    <source>
        <dbReference type="EMBL" id="KAK5632369.1"/>
    </source>
</evidence>
<dbReference type="PANTHER" id="PTHR43329">
    <property type="entry name" value="EPOXIDE HYDROLASE"/>
    <property type="match status" value="1"/>
</dbReference>
<evidence type="ECO:0000259" key="3">
    <source>
        <dbReference type="Pfam" id="PF00561"/>
    </source>
</evidence>
<evidence type="ECO:0000256" key="2">
    <source>
        <dbReference type="ARBA" id="ARBA00038334"/>
    </source>
</evidence>
<dbReference type="PRINTS" id="PR00412">
    <property type="entry name" value="EPOXHYDRLASE"/>
</dbReference>
<dbReference type="AlphaFoldDB" id="A0AAN7UWF6"/>
<name>A0AAN7UWF6_9PEZI</name>
<dbReference type="InterPro" id="IPR029058">
    <property type="entry name" value="AB_hydrolase_fold"/>
</dbReference>
<dbReference type="Gene3D" id="3.40.50.1820">
    <property type="entry name" value="alpha/beta hydrolase"/>
    <property type="match status" value="1"/>
</dbReference>
<dbReference type="SUPFAM" id="SSF53474">
    <property type="entry name" value="alpha/beta-Hydrolases"/>
    <property type="match status" value="1"/>
</dbReference>
<proteinExistence type="inferred from homology"/>
<dbReference type="InterPro" id="IPR000639">
    <property type="entry name" value="Epox_hydrolase-like"/>
</dbReference>
<accession>A0AAN7UWF6</accession>
<evidence type="ECO:0000313" key="5">
    <source>
        <dbReference type="Proteomes" id="UP001305414"/>
    </source>
</evidence>
<organism evidence="4 5">
    <name type="scientific">Xylaria bambusicola</name>
    <dbReference type="NCBI Taxonomy" id="326684"/>
    <lineage>
        <taxon>Eukaryota</taxon>
        <taxon>Fungi</taxon>
        <taxon>Dikarya</taxon>
        <taxon>Ascomycota</taxon>
        <taxon>Pezizomycotina</taxon>
        <taxon>Sordariomycetes</taxon>
        <taxon>Xylariomycetidae</taxon>
        <taxon>Xylariales</taxon>
        <taxon>Xylariaceae</taxon>
        <taxon>Xylaria</taxon>
    </lineage>
</organism>
<protein>
    <recommendedName>
        <fullName evidence="3">AB hydrolase-1 domain-containing protein</fullName>
    </recommendedName>
</protein>